<proteinExistence type="predicted"/>
<dbReference type="Pfam" id="PF07727">
    <property type="entry name" value="RVT_2"/>
    <property type="match status" value="1"/>
</dbReference>
<dbReference type="PANTHER" id="PTHR42648">
    <property type="entry name" value="TRANSPOSASE, PUTATIVE-RELATED"/>
    <property type="match status" value="1"/>
</dbReference>
<keyword evidence="1" id="KW-0645">Protease</keyword>
<protein>
    <submittedName>
        <fullName evidence="6">Retrovirus-related Pol polyprotein from transposon TNT 1-94</fullName>
    </submittedName>
</protein>
<evidence type="ECO:0000259" key="5">
    <source>
        <dbReference type="PROSITE" id="PS50994"/>
    </source>
</evidence>
<gene>
    <name evidence="6" type="ORF">Tci_016292</name>
</gene>
<feature type="region of interest" description="Disordered" evidence="4">
    <location>
        <begin position="662"/>
        <end position="683"/>
    </location>
</feature>
<dbReference type="PROSITE" id="PS50994">
    <property type="entry name" value="INTEGRASE"/>
    <property type="match status" value="1"/>
</dbReference>
<evidence type="ECO:0000256" key="2">
    <source>
        <dbReference type="ARBA" id="ARBA00022723"/>
    </source>
</evidence>
<accession>A0A6L2K8W1</accession>
<comment type="caution">
    <text evidence="6">The sequence shown here is derived from an EMBL/GenBank/DDBJ whole genome shotgun (WGS) entry which is preliminary data.</text>
</comment>
<keyword evidence="2" id="KW-0479">Metal-binding</keyword>
<sequence length="1514" mass="173028">MWYLDFGCSKHMTGNNSQLTNFINKFLGTVKFGINQIAKIMGYGDYQIGNVTISIVYYVEGLRHNIFSVGQFGDSDLEVAFRKHACFFRNFKSVDLLMRSRGTNLCTLSIGDMMKSSPVCLLSKASKTKSWLWHRRLSHLNFGTINQLSKQGLVRDNRIEFVNQTLCSYYKDVDISHEKSVARTPQQNGVVERRNQTLVEAARTMLIYANIPLFLWAEAGKLKAKADVGIFIGYAPAKKAYQITTDVPGELCSKESSSYVVIKNKVHSINQPPKRIGKWTKDHLIDNVIGDPSRPVSTRHQLKTKAMFCYFDDFLSFVEPKSYKEAITESCWIEAMQEELNEFERLEVWELVPRPNRVMIITLKWIYKVKLDELGGVLKNKARLVARGYSQEEGTDFEECFALVARLKVVRIFLAFAAHINMVVYQMDVKTVFLNGILREEKFSKGTVDPTLFIRREDKDILLTLITLVAKILEELHLEVCSYWEIDIMNQEQIYQVTARDEKWVPTKERVKISTTNVRLETTVSQKEETFPVIIDFIKNSTCYKAFTISAEVPKIFMQQLWYTVKKTLLVSDDEATLTFLLSLGYKDPLHKHPSIRVVKKKVIITTDDSIILEPDVALELGKSISLTEAIEEETTRHVHTTYASIVTEPVLEPARKRPRGIDFRDTSSVSKKMSPDLSQKLKGVLDESTVIPSTSSKGTGTKPRVPDEKKVTFEDKVILEWGSEQESGYTEEEDDDEMIKWVDTNKEEENKDEDDDKSINLNRHMMKKLMTNLCMVKNMNGDKEITDEAKVDDGKTEEVKDDAKKVELPPTSSSLSVSLGFGDIFLKLSSDTSLIGTVKDTIDAKINSLLDIKIQSELRVAKLEKDVFELKKIDHSTEALTSLNSQVPTVVKNYLGSKIGDDLQKVLQRHIANLIQKYSVKPTLEPSKIQTPIIDLEPESEKSDSKIRKIKKEQAEKQKMSKYTIKIPANHALYHALMEVLIEDENAMDKGVADTVKNHKRQHDDEDDDEDPSARPNHDKKTKRRRTKESESSMKPSTTKETFNGKAPTKSSKTSKCAIAQELIEEPIAERDLIGTTKGDRCPFDLTKPLPLKGRQGRLTVAAKYFFNNDLEFLKSSDPEKKYTTSITKTKAAWYEIVGIEDTVPMLSSTTKVGYDKDAKKGIKHWGERRKLCYRSQINKFSKHNVYSTQNILSVVSVSVKKLHGHGHLEEIAVRRADWQVYNFKEGDFVDLQLNDIEDMLLLVVQHKLFQLDESYQKKLNITAPQKTYPEIKLKELYTPSYKPPGVIYEDFNKQKRVMRADELYKFSDGTPKTVRDELHHRILSFHLGYNKEMSRRNDDENPSRSNIKQALRQHVITSSIHIESCKSPTKSLFDVGLSRISIFTLLELMLSKRSRKNTTCVNAADEELTAAKHKLMLLKLKLFKNIVSADMKYTAAEELMLPRLHEMAMAAFESQYIGLHEMAMVAFESQYIASAEDIKVQSCFFDDQLTSLSPPRNYIPPDVLLRESRQPA</sequence>
<evidence type="ECO:0000313" key="6">
    <source>
        <dbReference type="EMBL" id="GEU44314.1"/>
    </source>
</evidence>
<feature type="domain" description="Integrase catalytic" evidence="5">
    <location>
        <begin position="153"/>
        <end position="256"/>
    </location>
</feature>
<dbReference type="InterPro" id="IPR012337">
    <property type="entry name" value="RNaseH-like_sf"/>
</dbReference>
<evidence type="ECO:0000256" key="1">
    <source>
        <dbReference type="ARBA" id="ARBA00022670"/>
    </source>
</evidence>
<dbReference type="GO" id="GO:0015074">
    <property type="term" value="P:DNA integration"/>
    <property type="evidence" value="ECO:0007669"/>
    <property type="project" value="InterPro"/>
</dbReference>
<feature type="region of interest" description="Disordered" evidence="4">
    <location>
        <begin position="932"/>
        <end position="959"/>
    </location>
</feature>
<dbReference type="GO" id="GO:0006508">
    <property type="term" value="P:proteolysis"/>
    <property type="evidence" value="ECO:0007669"/>
    <property type="project" value="UniProtKB-KW"/>
</dbReference>
<dbReference type="PANTHER" id="PTHR42648:SF18">
    <property type="entry name" value="RETROTRANSPOSON, UNCLASSIFIED-LIKE PROTEIN"/>
    <property type="match status" value="1"/>
</dbReference>
<dbReference type="GO" id="GO:0008233">
    <property type="term" value="F:peptidase activity"/>
    <property type="evidence" value="ECO:0007669"/>
    <property type="project" value="UniProtKB-KW"/>
</dbReference>
<dbReference type="Pfam" id="PF22936">
    <property type="entry name" value="Pol_BBD"/>
    <property type="match status" value="1"/>
</dbReference>
<feature type="compositionally biased region" description="Basic and acidic residues" evidence="4">
    <location>
        <begin position="940"/>
        <end position="959"/>
    </location>
</feature>
<dbReference type="InterPro" id="IPR013103">
    <property type="entry name" value="RVT_2"/>
</dbReference>
<evidence type="ECO:0000256" key="3">
    <source>
        <dbReference type="ARBA" id="ARBA00022801"/>
    </source>
</evidence>
<dbReference type="Gene3D" id="3.30.420.10">
    <property type="entry name" value="Ribonuclease H-like superfamily/Ribonuclease H"/>
    <property type="match status" value="1"/>
</dbReference>
<evidence type="ECO:0000256" key="4">
    <source>
        <dbReference type="SAM" id="MobiDB-lite"/>
    </source>
</evidence>
<name>A0A6L2K8W1_TANCI</name>
<keyword evidence="3" id="KW-0378">Hydrolase</keyword>
<dbReference type="InterPro" id="IPR054722">
    <property type="entry name" value="PolX-like_BBD"/>
</dbReference>
<dbReference type="InterPro" id="IPR036397">
    <property type="entry name" value="RNaseH_sf"/>
</dbReference>
<feature type="region of interest" description="Disordered" evidence="4">
    <location>
        <begin position="997"/>
        <end position="1056"/>
    </location>
</feature>
<dbReference type="GO" id="GO:0003676">
    <property type="term" value="F:nucleic acid binding"/>
    <property type="evidence" value="ECO:0007669"/>
    <property type="project" value="InterPro"/>
</dbReference>
<dbReference type="InterPro" id="IPR001584">
    <property type="entry name" value="Integrase_cat-core"/>
</dbReference>
<organism evidence="6">
    <name type="scientific">Tanacetum cinerariifolium</name>
    <name type="common">Dalmatian daisy</name>
    <name type="synonym">Chrysanthemum cinerariifolium</name>
    <dbReference type="NCBI Taxonomy" id="118510"/>
    <lineage>
        <taxon>Eukaryota</taxon>
        <taxon>Viridiplantae</taxon>
        <taxon>Streptophyta</taxon>
        <taxon>Embryophyta</taxon>
        <taxon>Tracheophyta</taxon>
        <taxon>Spermatophyta</taxon>
        <taxon>Magnoliopsida</taxon>
        <taxon>eudicotyledons</taxon>
        <taxon>Gunneridae</taxon>
        <taxon>Pentapetalae</taxon>
        <taxon>asterids</taxon>
        <taxon>campanulids</taxon>
        <taxon>Asterales</taxon>
        <taxon>Asteraceae</taxon>
        <taxon>Asteroideae</taxon>
        <taxon>Anthemideae</taxon>
        <taxon>Anthemidinae</taxon>
        <taxon>Tanacetum</taxon>
    </lineage>
</organism>
<dbReference type="EMBL" id="BKCJ010001830">
    <property type="protein sequence ID" value="GEU44314.1"/>
    <property type="molecule type" value="Genomic_DNA"/>
</dbReference>
<dbReference type="Pfam" id="PF13976">
    <property type="entry name" value="gag_pre-integrs"/>
    <property type="match status" value="1"/>
</dbReference>
<dbReference type="InterPro" id="IPR025724">
    <property type="entry name" value="GAG-pre-integrase_dom"/>
</dbReference>
<reference evidence="6" key="1">
    <citation type="journal article" date="2019" name="Sci. Rep.">
        <title>Draft genome of Tanacetum cinerariifolium, the natural source of mosquito coil.</title>
        <authorList>
            <person name="Yamashiro T."/>
            <person name="Shiraishi A."/>
            <person name="Satake H."/>
            <person name="Nakayama K."/>
        </authorList>
    </citation>
    <scope>NUCLEOTIDE SEQUENCE</scope>
</reference>
<dbReference type="GO" id="GO:0046872">
    <property type="term" value="F:metal ion binding"/>
    <property type="evidence" value="ECO:0007669"/>
    <property type="project" value="UniProtKB-KW"/>
</dbReference>
<dbReference type="SUPFAM" id="SSF53098">
    <property type="entry name" value="Ribonuclease H-like"/>
    <property type="match status" value="1"/>
</dbReference>
<dbReference type="InterPro" id="IPR039537">
    <property type="entry name" value="Retrotran_Ty1/copia-like"/>
</dbReference>